<evidence type="ECO:0000313" key="4">
    <source>
        <dbReference type="Proteomes" id="UP000523955"/>
    </source>
</evidence>
<keyword evidence="4" id="KW-1185">Reference proteome</keyword>
<reference evidence="3 4" key="1">
    <citation type="submission" date="2020-08" db="EMBL/GenBank/DDBJ databases">
        <authorList>
            <person name="Seo M.-J."/>
        </authorList>
    </citation>
    <scope>NUCLEOTIDE SEQUENCE [LARGE SCALE GENOMIC DNA]</scope>
    <source>
        <strain evidence="3 4">KIGAM211</strain>
    </source>
</reference>
<dbReference type="NCBIfam" id="TIGR03618">
    <property type="entry name" value="Rv1155_F420"/>
    <property type="match status" value="1"/>
</dbReference>
<evidence type="ECO:0000313" key="3">
    <source>
        <dbReference type="EMBL" id="MBB6627210.1"/>
    </source>
</evidence>
<evidence type="ECO:0000259" key="2">
    <source>
        <dbReference type="Pfam" id="PF01243"/>
    </source>
</evidence>
<dbReference type="EMBL" id="JACKXE010000001">
    <property type="protein sequence ID" value="MBB6627210.1"/>
    <property type="molecule type" value="Genomic_DNA"/>
</dbReference>
<gene>
    <name evidence="3" type="ORF">H5V45_07730</name>
</gene>
<evidence type="ECO:0000256" key="1">
    <source>
        <dbReference type="ARBA" id="ARBA00023002"/>
    </source>
</evidence>
<dbReference type="RefSeq" id="WP_185252394.1">
    <property type="nucleotide sequence ID" value="NZ_JACKXE010000001.1"/>
</dbReference>
<dbReference type="InterPro" id="IPR052019">
    <property type="entry name" value="F420H2_bilvrd_red/Heme_oxyg"/>
</dbReference>
<dbReference type="GO" id="GO:0070967">
    <property type="term" value="F:coenzyme F420 binding"/>
    <property type="evidence" value="ECO:0007669"/>
    <property type="project" value="TreeGrafter"/>
</dbReference>
<protein>
    <submittedName>
        <fullName evidence="3">TIGR03618 family F420-dependent PPOX class oxidoreductase</fullName>
    </submittedName>
</protein>
<organism evidence="3 4">
    <name type="scientific">Nocardioides luti</name>
    <dbReference type="NCBI Taxonomy" id="2761101"/>
    <lineage>
        <taxon>Bacteria</taxon>
        <taxon>Bacillati</taxon>
        <taxon>Actinomycetota</taxon>
        <taxon>Actinomycetes</taxon>
        <taxon>Propionibacteriales</taxon>
        <taxon>Nocardioidaceae</taxon>
        <taxon>Nocardioides</taxon>
    </lineage>
</organism>
<proteinExistence type="predicted"/>
<dbReference type="Gene3D" id="2.30.110.10">
    <property type="entry name" value="Electron Transport, Fmn-binding Protein, Chain A"/>
    <property type="match status" value="1"/>
</dbReference>
<keyword evidence="1" id="KW-0560">Oxidoreductase</keyword>
<dbReference type="AlphaFoldDB" id="A0A7X0VAD1"/>
<dbReference type="InterPro" id="IPR019920">
    <property type="entry name" value="F420-binding_dom_put"/>
</dbReference>
<dbReference type="PANTHER" id="PTHR35176:SF1">
    <property type="entry name" value="F420H(2)-DEPENDENT BILIVERDIN REDUCTASE"/>
    <property type="match status" value="1"/>
</dbReference>
<dbReference type="InterPro" id="IPR012349">
    <property type="entry name" value="Split_barrel_FMN-bd"/>
</dbReference>
<dbReference type="Pfam" id="PF01243">
    <property type="entry name" value="PNPOx_N"/>
    <property type="match status" value="1"/>
</dbReference>
<accession>A0A7X0VAD1</accession>
<dbReference type="GO" id="GO:0016627">
    <property type="term" value="F:oxidoreductase activity, acting on the CH-CH group of donors"/>
    <property type="evidence" value="ECO:0007669"/>
    <property type="project" value="TreeGrafter"/>
</dbReference>
<dbReference type="SUPFAM" id="SSF50475">
    <property type="entry name" value="FMN-binding split barrel"/>
    <property type="match status" value="1"/>
</dbReference>
<feature type="domain" description="Pyridoxamine 5'-phosphate oxidase N-terminal" evidence="2">
    <location>
        <begin position="12"/>
        <end position="129"/>
    </location>
</feature>
<dbReference type="Proteomes" id="UP000523955">
    <property type="component" value="Unassembled WGS sequence"/>
</dbReference>
<dbReference type="GO" id="GO:0005829">
    <property type="term" value="C:cytosol"/>
    <property type="evidence" value="ECO:0007669"/>
    <property type="project" value="TreeGrafter"/>
</dbReference>
<dbReference type="InterPro" id="IPR011576">
    <property type="entry name" value="Pyridox_Oxase_N"/>
</dbReference>
<sequence>MSTWTPGWDTLPDDLLAFWTERHLATLSTVRADGRPHVVPVGVTLDVEERCAWVITSGTSYKARTLATPGPVAACQVDRARWSTIEGTGVVVTDAESVARAVERYAARYRTPRENPARVAIRIEVDRVLSSRTV</sequence>
<name>A0A7X0VAD1_9ACTN</name>
<dbReference type="PANTHER" id="PTHR35176">
    <property type="entry name" value="HEME OXYGENASE HI_0854-RELATED"/>
    <property type="match status" value="1"/>
</dbReference>
<comment type="caution">
    <text evidence="3">The sequence shown here is derived from an EMBL/GenBank/DDBJ whole genome shotgun (WGS) entry which is preliminary data.</text>
</comment>